<comment type="caution">
    <text evidence="1">The sequence shown here is derived from an EMBL/GenBank/DDBJ whole genome shotgun (WGS) entry which is preliminary data.</text>
</comment>
<reference evidence="2" key="1">
    <citation type="submission" date="2016-06" db="EMBL/GenBank/DDBJ databases">
        <title>Parallel loss of symbiosis genes in relatives of nitrogen-fixing non-legume Parasponia.</title>
        <authorList>
            <person name="Van Velzen R."/>
            <person name="Holmer R."/>
            <person name="Bu F."/>
            <person name="Rutten L."/>
            <person name="Van Zeijl A."/>
            <person name="Liu W."/>
            <person name="Santuari L."/>
            <person name="Cao Q."/>
            <person name="Sharma T."/>
            <person name="Shen D."/>
            <person name="Roswanjaya Y."/>
            <person name="Wardhani T."/>
            <person name="Kalhor M.S."/>
            <person name="Jansen J."/>
            <person name="Van den Hoogen J."/>
            <person name="Gungor B."/>
            <person name="Hartog M."/>
            <person name="Hontelez J."/>
            <person name="Verver J."/>
            <person name="Yang W.-C."/>
            <person name="Schijlen E."/>
            <person name="Repin R."/>
            <person name="Schilthuizen M."/>
            <person name="Schranz E."/>
            <person name="Heidstra R."/>
            <person name="Miyata K."/>
            <person name="Fedorova E."/>
            <person name="Kohlen W."/>
            <person name="Bisseling T."/>
            <person name="Smit S."/>
            <person name="Geurts R."/>
        </authorList>
    </citation>
    <scope>NUCLEOTIDE SEQUENCE [LARGE SCALE GENOMIC DNA]</scope>
    <source>
        <strain evidence="2">cv. WU1-14</strain>
    </source>
</reference>
<organism evidence="1 2">
    <name type="scientific">Parasponia andersonii</name>
    <name type="common">Sponia andersonii</name>
    <dbReference type="NCBI Taxonomy" id="3476"/>
    <lineage>
        <taxon>Eukaryota</taxon>
        <taxon>Viridiplantae</taxon>
        <taxon>Streptophyta</taxon>
        <taxon>Embryophyta</taxon>
        <taxon>Tracheophyta</taxon>
        <taxon>Spermatophyta</taxon>
        <taxon>Magnoliopsida</taxon>
        <taxon>eudicotyledons</taxon>
        <taxon>Gunneridae</taxon>
        <taxon>Pentapetalae</taxon>
        <taxon>rosids</taxon>
        <taxon>fabids</taxon>
        <taxon>Rosales</taxon>
        <taxon>Cannabaceae</taxon>
        <taxon>Parasponia</taxon>
    </lineage>
</organism>
<gene>
    <name evidence="1" type="ORF">PanWU01x14_118580</name>
</gene>
<name>A0A2P5CVS0_PARAD</name>
<dbReference type="Proteomes" id="UP000237105">
    <property type="component" value="Unassembled WGS sequence"/>
</dbReference>
<dbReference type="EMBL" id="JXTB01000090">
    <property type="protein sequence ID" value="PON65152.1"/>
    <property type="molecule type" value="Genomic_DNA"/>
</dbReference>
<keyword evidence="2" id="KW-1185">Reference proteome</keyword>
<protein>
    <submittedName>
        <fullName evidence="1">Uncharacterized protein</fullName>
    </submittedName>
</protein>
<accession>A0A2P5CVS0</accession>
<dbReference type="AlphaFoldDB" id="A0A2P5CVS0"/>
<evidence type="ECO:0000313" key="2">
    <source>
        <dbReference type="Proteomes" id="UP000237105"/>
    </source>
</evidence>
<evidence type="ECO:0000313" key="1">
    <source>
        <dbReference type="EMBL" id="PON65152.1"/>
    </source>
</evidence>
<proteinExistence type="predicted"/>
<sequence length="71" mass="8241">MGGLWWCMVAHGSKNADLGREKLRVCELSLVPTSRDGHRRWMVWHRPDVRSLLLGARVPFQRQWLFLGAAQ</sequence>